<dbReference type="AlphaFoldDB" id="A0A9X9MH51"/>
<sequence>MFYRFRFSDIRSIDRTHPKLDQAYISQHWLQKPAVTVHHIFILMILD</sequence>
<dbReference type="Proteomes" id="UP000324639">
    <property type="component" value="Chromosome Bgt_-06"/>
</dbReference>
<name>A0A9X9MH51_BLUGR</name>
<organism evidence="1 2">
    <name type="scientific">Blumeria graminis f. sp. tritici</name>
    <dbReference type="NCBI Taxonomy" id="62690"/>
    <lineage>
        <taxon>Eukaryota</taxon>
        <taxon>Fungi</taxon>
        <taxon>Dikarya</taxon>
        <taxon>Ascomycota</taxon>
        <taxon>Pezizomycotina</taxon>
        <taxon>Leotiomycetes</taxon>
        <taxon>Erysiphales</taxon>
        <taxon>Erysiphaceae</taxon>
        <taxon>Blumeria</taxon>
    </lineage>
</organism>
<accession>A0A9X9MH51</accession>
<proteinExistence type="predicted"/>
<reference evidence="1 2" key="1">
    <citation type="submission" date="2018-08" db="EMBL/GenBank/DDBJ databases">
        <authorList>
            <person name="Muller C M."/>
        </authorList>
    </citation>
    <scope>NUCLEOTIDE SEQUENCE [LARGE SCALE GENOMIC DNA]</scope>
</reference>
<evidence type="ECO:0000313" key="2">
    <source>
        <dbReference type="Proteomes" id="UP000324639"/>
    </source>
</evidence>
<evidence type="ECO:0000313" key="1">
    <source>
        <dbReference type="EMBL" id="VDB87755.1"/>
    </source>
</evidence>
<gene>
    <name evidence="1" type="ORF">BGT96224V316_LOCUS4125</name>
</gene>
<keyword evidence="2" id="KW-1185">Reference proteome</keyword>
<dbReference type="EMBL" id="LR026989">
    <property type="protein sequence ID" value="VDB87755.1"/>
    <property type="molecule type" value="Genomic_DNA"/>
</dbReference>
<protein>
    <submittedName>
        <fullName evidence="1">Bgt-51820</fullName>
    </submittedName>
</protein>